<evidence type="ECO:0000256" key="4">
    <source>
        <dbReference type="ARBA" id="ARBA00023239"/>
    </source>
</evidence>
<protein>
    <submittedName>
        <fullName evidence="5">6-pyruvoyl-tetrahydropterin synthase</fullName>
        <ecNumber evidence="5">4.2.3.12</ecNumber>
    </submittedName>
</protein>
<dbReference type="PANTHER" id="PTHR12589:SF7">
    <property type="entry name" value="6-PYRUVOYL TETRAHYDROBIOPTERIN SYNTHASE"/>
    <property type="match status" value="1"/>
</dbReference>
<evidence type="ECO:0000313" key="5">
    <source>
        <dbReference type="EMBL" id="EJW90613.1"/>
    </source>
</evidence>
<dbReference type="InterPro" id="IPR038418">
    <property type="entry name" value="6-PTP_synth/QueD_sf"/>
</dbReference>
<dbReference type="AlphaFoldDB" id="J9F841"/>
<sequence length="86" mass="9850">KNLHGHNWIITVFCRTSQLNADGMVCDFKHIKNKIHDKLDHGNLNEILPFNPTAENIAKWIVDSIPECYKASVQESEGNIAIYEEE</sequence>
<gene>
    <name evidence="5" type="ORF">EVA_21279</name>
</gene>
<dbReference type="SUPFAM" id="SSF55620">
    <property type="entry name" value="Tetrahydrobiopterin biosynthesis enzymes-like"/>
    <property type="match status" value="1"/>
</dbReference>
<comment type="cofactor">
    <cofactor evidence="1">
        <name>Zn(2+)</name>
        <dbReference type="ChEBI" id="CHEBI:29105"/>
    </cofactor>
</comment>
<evidence type="ECO:0000256" key="1">
    <source>
        <dbReference type="ARBA" id="ARBA00001947"/>
    </source>
</evidence>
<keyword evidence="3" id="KW-0862">Zinc</keyword>
<dbReference type="Pfam" id="PF01242">
    <property type="entry name" value="PTPS"/>
    <property type="match status" value="1"/>
</dbReference>
<dbReference type="GO" id="GO:0003874">
    <property type="term" value="F:6-pyruvoyltetrahydropterin synthase activity"/>
    <property type="evidence" value="ECO:0007669"/>
    <property type="project" value="UniProtKB-EC"/>
</dbReference>
<keyword evidence="2" id="KW-0479">Metal-binding</keyword>
<dbReference type="EMBL" id="AMCI01008729">
    <property type="protein sequence ID" value="EJW90613.1"/>
    <property type="molecule type" value="Genomic_DNA"/>
</dbReference>
<reference evidence="5" key="1">
    <citation type="journal article" date="2012" name="PLoS ONE">
        <title>Gene sets for utilization of primary and secondary nutrition supplies in the distal gut of endangered iberian lynx.</title>
        <authorList>
            <person name="Alcaide M."/>
            <person name="Messina E."/>
            <person name="Richter M."/>
            <person name="Bargiela R."/>
            <person name="Peplies J."/>
            <person name="Huws S.A."/>
            <person name="Newbold C.J."/>
            <person name="Golyshin P.N."/>
            <person name="Simon M.A."/>
            <person name="Lopez G."/>
            <person name="Yakimov M.M."/>
            <person name="Ferrer M."/>
        </authorList>
    </citation>
    <scope>NUCLEOTIDE SEQUENCE</scope>
</reference>
<name>J9F841_9ZZZZ</name>
<proteinExistence type="predicted"/>
<dbReference type="Gene3D" id="3.30.479.10">
    <property type="entry name" value="6-pyruvoyl tetrahydropterin synthase/QueD"/>
    <property type="match status" value="1"/>
</dbReference>
<comment type="caution">
    <text evidence="5">The sequence shown here is derived from an EMBL/GenBank/DDBJ whole genome shotgun (WGS) entry which is preliminary data.</text>
</comment>
<feature type="non-terminal residue" evidence="5">
    <location>
        <position position="1"/>
    </location>
</feature>
<organism evidence="5">
    <name type="scientific">gut metagenome</name>
    <dbReference type="NCBI Taxonomy" id="749906"/>
    <lineage>
        <taxon>unclassified sequences</taxon>
        <taxon>metagenomes</taxon>
        <taxon>organismal metagenomes</taxon>
    </lineage>
</organism>
<keyword evidence="4 5" id="KW-0456">Lyase</keyword>
<dbReference type="InterPro" id="IPR007115">
    <property type="entry name" value="6-PTP_synth/QueD"/>
</dbReference>
<evidence type="ECO:0000256" key="3">
    <source>
        <dbReference type="ARBA" id="ARBA00022833"/>
    </source>
</evidence>
<evidence type="ECO:0000256" key="2">
    <source>
        <dbReference type="ARBA" id="ARBA00022723"/>
    </source>
</evidence>
<dbReference type="EC" id="4.2.3.12" evidence="5"/>
<dbReference type="PANTHER" id="PTHR12589">
    <property type="entry name" value="PYRUVOYL TETRAHYDROBIOPTERIN SYNTHASE"/>
    <property type="match status" value="1"/>
</dbReference>
<dbReference type="GO" id="GO:0046872">
    <property type="term" value="F:metal ion binding"/>
    <property type="evidence" value="ECO:0007669"/>
    <property type="project" value="UniProtKB-KW"/>
</dbReference>
<accession>J9F841</accession>